<protein>
    <submittedName>
        <fullName evidence="2">Uncharacterized protein</fullName>
    </submittedName>
</protein>
<evidence type="ECO:0000256" key="1">
    <source>
        <dbReference type="SAM" id="MobiDB-lite"/>
    </source>
</evidence>
<feature type="region of interest" description="Disordered" evidence="1">
    <location>
        <begin position="620"/>
        <end position="654"/>
    </location>
</feature>
<feature type="compositionally biased region" description="Low complexity" evidence="1">
    <location>
        <begin position="674"/>
        <end position="689"/>
    </location>
</feature>
<feature type="compositionally biased region" description="Basic and acidic residues" evidence="1">
    <location>
        <begin position="435"/>
        <end position="454"/>
    </location>
</feature>
<proteinExistence type="predicted"/>
<feature type="compositionally biased region" description="Low complexity" evidence="1">
    <location>
        <begin position="377"/>
        <end position="394"/>
    </location>
</feature>
<feature type="compositionally biased region" description="Low complexity" evidence="1">
    <location>
        <begin position="628"/>
        <end position="643"/>
    </location>
</feature>
<dbReference type="EMBL" id="JASBNA010000007">
    <property type="protein sequence ID" value="KAK7690374.1"/>
    <property type="molecule type" value="Genomic_DNA"/>
</dbReference>
<reference evidence="2 3" key="1">
    <citation type="submission" date="2022-09" db="EMBL/GenBank/DDBJ databases">
        <authorList>
            <person name="Palmer J.M."/>
        </authorList>
    </citation>
    <scope>NUCLEOTIDE SEQUENCE [LARGE SCALE GENOMIC DNA]</scope>
    <source>
        <strain evidence="2 3">DSM 7382</strain>
    </source>
</reference>
<sequence>MAVESPQDPHNRPTGSDSSLAPEDVLRAAALRSLKEKRKKQQSVSTELPTTLPPRPVIFDSTSIQLDYGQAESPSSIASSSGPPPASSKPEHKMDVDDAAREEGEISDSEEPPPTPASPVAPKQQPKKSSTPPAKLRPMSPQSPQRKKPPTPPTPLTAIPRPSPITTESLRPKDSELMTDMPPPPLPVHKNTPSIVVDHYQARPGLNMTQEQFETAKDIVLDLLGWGVPPEYLVNCGLSREIIFYVFTELDLKYPTNFDFSDLNVPESYLTLAASTPSTPQPEVVLYGDRAPYSPTSLAGGNYRAQGHPSLPQKPSAPQGSSLVVPPSPVKLSASATPFVPTTSPKLDEASLLDMEQQRRRELLARKAAISSRRKLTASSSDTATPSASTSLSPTTLDAETIKNLSGILERAQSSSSVVAKETVDDFLKSIGPVADEKPSVEAEPPRIASRDSMDVDEIPGLTTVDPSLTRQLSANASLSSISSSQSIASSIAPTEAPISDNQSFRASSSEVDRRDVENMMDVDESGSSTNAIVNAGSRSSSSSSGRETGQSRRAGKQRPVAADFVDFEPPRPPGYGPYRDHPRKRASFTGVTTSRRMVIELSDSEDEDVNAAWSAVTARYRPYPPTSQNRSGAQSAAGSSRAPTPAALLEKEMEIKRMREMIARREREKLKKLTTSTTSTPPAPSALANEIVVKQEEDDSASSASLLQASHNAMSEEPSREPTIPPSSVTTSPPPTPNDAASQEREDTPSIGDRVFVDPIRQQQVARIYSPVCAVEPTIIKTLV</sequence>
<feature type="compositionally biased region" description="Basic and acidic residues" evidence="1">
    <location>
        <begin position="89"/>
        <end position="104"/>
    </location>
</feature>
<feature type="region of interest" description="Disordered" evidence="1">
    <location>
        <begin position="667"/>
        <end position="755"/>
    </location>
</feature>
<feature type="region of interest" description="Disordered" evidence="1">
    <location>
        <begin position="368"/>
        <end position="394"/>
    </location>
</feature>
<organism evidence="2 3">
    <name type="scientific">Cerrena zonata</name>
    <dbReference type="NCBI Taxonomy" id="2478898"/>
    <lineage>
        <taxon>Eukaryota</taxon>
        <taxon>Fungi</taxon>
        <taxon>Dikarya</taxon>
        <taxon>Basidiomycota</taxon>
        <taxon>Agaricomycotina</taxon>
        <taxon>Agaricomycetes</taxon>
        <taxon>Polyporales</taxon>
        <taxon>Cerrenaceae</taxon>
        <taxon>Cerrena</taxon>
    </lineage>
</organism>
<feature type="region of interest" description="Disordered" evidence="1">
    <location>
        <begin position="493"/>
        <end position="590"/>
    </location>
</feature>
<feature type="compositionally biased region" description="Polar residues" evidence="1">
    <location>
        <begin position="500"/>
        <end position="510"/>
    </location>
</feature>
<feature type="compositionally biased region" description="Low complexity" evidence="1">
    <location>
        <begin position="120"/>
        <end position="144"/>
    </location>
</feature>
<gene>
    <name evidence="2" type="ORF">QCA50_007032</name>
</gene>
<feature type="compositionally biased region" description="Low complexity" evidence="1">
    <location>
        <begin position="702"/>
        <end position="711"/>
    </location>
</feature>
<name>A0AAW0GFC9_9APHY</name>
<dbReference type="Proteomes" id="UP001385951">
    <property type="component" value="Unassembled WGS sequence"/>
</dbReference>
<feature type="region of interest" description="Disordered" evidence="1">
    <location>
        <begin position="435"/>
        <end position="467"/>
    </location>
</feature>
<feature type="compositionally biased region" description="Low complexity" evidence="1">
    <location>
        <begin position="537"/>
        <end position="553"/>
    </location>
</feature>
<feature type="region of interest" description="Disordered" evidence="1">
    <location>
        <begin position="1"/>
        <end position="190"/>
    </location>
</feature>
<keyword evidence="3" id="KW-1185">Reference proteome</keyword>
<comment type="caution">
    <text evidence="2">The sequence shown here is derived from an EMBL/GenBank/DDBJ whole genome shotgun (WGS) entry which is preliminary data.</text>
</comment>
<dbReference type="AlphaFoldDB" id="A0AAW0GFC9"/>
<feature type="region of interest" description="Disordered" evidence="1">
    <location>
        <begin position="297"/>
        <end position="328"/>
    </location>
</feature>
<accession>A0AAW0GFC9</accession>
<evidence type="ECO:0000313" key="3">
    <source>
        <dbReference type="Proteomes" id="UP001385951"/>
    </source>
</evidence>
<evidence type="ECO:0000313" key="2">
    <source>
        <dbReference type="EMBL" id="KAK7690374.1"/>
    </source>
</evidence>